<name>A0ACC7MG35_9BURK</name>
<comment type="caution">
    <text evidence="1">The sequence shown here is derived from an EMBL/GenBank/DDBJ whole genome shotgun (WGS) entry which is preliminary data.</text>
</comment>
<proteinExistence type="predicted"/>
<accession>A0ACC7MG35</accession>
<evidence type="ECO:0000313" key="2">
    <source>
        <dbReference type="Proteomes" id="UP001168096"/>
    </source>
</evidence>
<gene>
    <name evidence="1" type="ORF">QPK29_020750</name>
</gene>
<sequence>MKAFAHLPVTAQDKPILEDIAKLCCARMRKAAGLGKDFAPFHRNQLDFVARGIGRSSAGALFASAPPTIPSIEGMFTREDVRNLFKQALEQGVTALAPREMEKLTSKQLKQILDALPAIVQSADEKLKALAVDRITFERAVLDPLLAKHVPPFEYTILRDRTKVFVMERAREQMRPRAASNSVDELQTLASEEILAVVRASFYPLVDVVTGMNFPLTHKTIVFADEEGNLVGAGFQHPDHDGVVPVCCESVERFAAVWAALSLPGQAHMSSVSSDIADNPNYAQPFRTGFSHHEREDGPAAYFAQVEPKQAIEYLKALEKAYEPARIKCTENAIRTLRGATLSWDDIYTPRKGTRRRWGLRSVAPAAGATFIMSASGTLASGIQGDSQWYLRQDVWIDEGDVPELGVPLAYPVAPEPYDNEATKIIPVSARTFYHRARAHVDRMPEPKKSSASVRAALKRIKDQDNRLREIQAAIEKDAEARRNAVSPSLTRFGFAGAVCPVPVDG</sequence>
<organism evidence="1 2">
    <name type="scientific">Massilia orientalis</name>
    <dbReference type="NCBI Taxonomy" id="3050128"/>
    <lineage>
        <taxon>Bacteria</taxon>
        <taxon>Pseudomonadati</taxon>
        <taxon>Pseudomonadota</taxon>
        <taxon>Betaproteobacteria</taxon>
        <taxon>Burkholderiales</taxon>
        <taxon>Oxalobacteraceae</taxon>
        <taxon>Telluria group</taxon>
        <taxon>Massilia</taxon>
    </lineage>
</organism>
<dbReference type="EMBL" id="JASNRB020000013">
    <property type="protein sequence ID" value="MFJ1470148.1"/>
    <property type="molecule type" value="Genomic_DNA"/>
</dbReference>
<dbReference type="Proteomes" id="UP001168096">
    <property type="component" value="Unassembled WGS sequence"/>
</dbReference>
<reference evidence="1" key="1">
    <citation type="submission" date="2024-11" db="EMBL/GenBank/DDBJ databases">
        <title>Description of Massilia orientalis sp. nov., isolated from rhizosphere soil of Ageratina adenophora.</title>
        <authorList>
            <person name="Wang Y."/>
        </authorList>
    </citation>
    <scope>NUCLEOTIDE SEQUENCE</scope>
    <source>
        <strain evidence="1">YIM B02787</strain>
    </source>
</reference>
<keyword evidence="2" id="KW-1185">Reference proteome</keyword>
<evidence type="ECO:0000313" key="1">
    <source>
        <dbReference type="EMBL" id="MFJ1470148.1"/>
    </source>
</evidence>
<protein>
    <submittedName>
        <fullName evidence="1">Uncharacterized protein</fullName>
    </submittedName>
</protein>